<feature type="compositionally biased region" description="Low complexity" evidence="3">
    <location>
        <begin position="409"/>
        <end position="421"/>
    </location>
</feature>
<dbReference type="InterPro" id="IPR001452">
    <property type="entry name" value="SH3_domain"/>
</dbReference>
<proteinExistence type="predicted"/>
<evidence type="ECO:0000256" key="1">
    <source>
        <dbReference type="ARBA" id="ARBA00022443"/>
    </source>
</evidence>
<evidence type="ECO:0000256" key="3">
    <source>
        <dbReference type="SAM" id="MobiDB-lite"/>
    </source>
</evidence>
<sequence>MPHYHHARHAHLHARQGAWDKFTSAAAEAWNDAFPTVNKANDNGPATVYRTVYTTQTPDGWTGGLLSTIAPATEQTTEEATSTTTVQPETTPSPTSDEILQTTSVAPESTSVSETQALPTVISSSSLTSAPPTLVVASTPSSSFSYQTPTTTAARAASATESANATSSSSGPSTGAKAGIAFGVLGTVLVVFVALYFLFTRRRKQMDEQRRAVDDEKRNGPFADSNAIPGTPSSSARAPRLSLRPVTQFLPNLANQTHPDRRASRGGAIAMTASPTQTANRALTANNPNTVSPPSTSSSAHSANPFGNDAARMYSPIPEETSRAVSPIESEVGTAITTNSPPRTSPAAAATNATMAAGAAVGLSRKASLRKDHAPKPLDLTKPMPLSAVPPSPAGTEFSMHSVAPGQSPGPSNSAAAIAAAGGPAQSAVHRVQLDFKPTLEDEMELRAGQLVRLLHEYDDGWALCIRLDRSQQGVVPRTCLSTRPVKPRPAPGAGRPGPPVNPNRGGPGYPPTNRPPQGAPHGGGPPYPRPGSAQSGRQSPYGARPQSPAGMMRPMSPAHGSQQRSQSPGPRYQQQGVGRPQSPGGMQQQQQQQRRMSPPGQSPMSQEYQTGGPPTGPVVVGRKPVPGQAS</sequence>
<evidence type="ECO:0000313" key="6">
    <source>
        <dbReference type="EMBL" id="KAJ9161753.1"/>
    </source>
</evidence>
<keyword evidence="1 2" id="KW-0728">SH3 domain</keyword>
<feature type="region of interest" description="Disordered" evidence="3">
    <location>
        <begin position="374"/>
        <end position="421"/>
    </location>
</feature>
<feature type="region of interest" description="Disordered" evidence="3">
    <location>
        <begin position="283"/>
        <end position="313"/>
    </location>
</feature>
<dbReference type="NCBIfam" id="TIGR01167">
    <property type="entry name" value="LPXTG_anchor"/>
    <property type="match status" value="1"/>
</dbReference>
<evidence type="ECO:0000259" key="5">
    <source>
        <dbReference type="PROSITE" id="PS50002"/>
    </source>
</evidence>
<feature type="compositionally biased region" description="Polar residues" evidence="3">
    <location>
        <begin position="98"/>
        <end position="114"/>
    </location>
</feature>
<feature type="region of interest" description="Disordered" evidence="3">
    <location>
        <begin position="74"/>
        <end position="114"/>
    </location>
</feature>
<feature type="compositionally biased region" description="Low complexity" evidence="3">
    <location>
        <begin position="74"/>
        <end position="96"/>
    </location>
</feature>
<feature type="compositionally biased region" description="Polar residues" evidence="3">
    <location>
        <begin position="560"/>
        <end position="577"/>
    </location>
</feature>
<dbReference type="AlphaFoldDB" id="A0AA38SJI8"/>
<keyword evidence="7" id="KW-1185">Reference proteome</keyword>
<evidence type="ECO:0000313" key="7">
    <source>
        <dbReference type="Proteomes" id="UP001174691"/>
    </source>
</evidence>
<keyword evidence="4" id="KW-0812">Transmembrane</keyword>
<feature type="compositionally biased region" description="Low complexity" evidence="3">
    <location>
        <begin position="284"/>
        <end position="305"/>
    </location>
</feature>
<feature type="transmembrane region" description="Helical" evidence="4">
    <location>
        <begin position="178"/>
        <end position="199"/>
    </location>
</feature>
<feature type="region of interest" description="Disordered" evidence="3">
    <location>
        <begin position="155"/>
        <end position="174"/>
    </location>
</feature>
<protein>
    <submittedName>
        <fullName evidence="6">Variant SH3 domain-containing protein</fullName>
    </submittedName>
</protein>
<dbReference type="SUPFAM" id="SSF50044">
    <property type="entry name" value="SH3-domain"/>
    <property type="match status" value="1"/>
</dbReference>
<dbReference type="EMBL" id="JANBVN010000019">
    <property type="protein sequence ID" value="KAJ9161753.1"/>
    <property type="molecule type" value="Genomic_DNA"/>
</dbReference>
<reference evidence="6" key="1">
    <citation type="submission" date="2022-07" db="EMBL/GenBank/DDBJ databases">
        <title>Fungi with potential for degradation of polypropylene.</title>
        <authorList>
            <person name="Gostincar C."/>
        </authorList>
    </citation>
    <scope>NUCLEOTIDE SEQUENCE</scope>
    <source>
        <strain evidence="6">EXF-13287</strain>
    </source>
</reference>
<comment type="caution">
    <text evidence="6">The sequence shown here is derived from an EMBL/GenBank/DDBJ whole genome shotgun (WGS) entry which is preliminary data.</text>
</comment>
<name>A0AA38SJI8_9PEZI</name>
<evidence type="ECO:0000256" key="4">
    <source>
        <dbReference type="SAM" id="Phobius"/>
    </source>
</evidence>
<keyword evidence="4" id="KW-1133">Transmembrane helix</keyword>
<feature type="compositionally biased region" description="Low complexity" evidence="3">
    <location>
        <begin position="579"/>
        <end position="604"/>
    </location>
</feature>
<feature type="compositionally biased region" description="Basic and acidic residues" evidence="3">
    <location>
        <begin position="206"/>
        <end position="219"/>
    </location>
</feature>
<feature type="compositionally biased region" description="Pro residues" evidence="3">
    <location>
        <begin position="509"/>
        <end position="530"/>
    </location>
</feature>
<feature type="region of interest" description="Disordered" evidence="3">
    <location>
        <begin position="206"/>
        <end position="240"/>
    </location>
</feature>
<dbReference type="SMART" id="SM00326">
    <property type="entry name" value="SH3"/>
    <property type="match status" value="1"/>
</dbReference>
<feature type="domain" description="SH3" evidence="5">
    <location>
        <begin position="425"/>
        <end position="486"/>
    </location>
</feature>
<dbReference type="Pfam" id="PF14604">
    <property type="entry name" value="SH3_9"/>
    <property type="match status" value="1"/>
</dbReference>
<dbReference type="InterPro" id="IPR036028">
    <property type="entry name" value="SH3-like_dom_sf"/>
</dbReference>
<gene>
    <name evidence="6" type="ORF">NKR19_g2001</name>
</gene>
<feature type="region of interest" description="Disordered" evidence="3">
    <location>
        <begin position="479"/>
        <end position="631"/>
    </location>
</feature>
<dbReference type="Gene3D" id="2.30.30.40">
    <property type="entry name" value="SH3 Domains"/>
    <property type="match status" value="1"/>
</dbReference>
<evidence type="ECO:0000256" key="2">
    <source>
        <dbReference type="PROSITE-ProRule" id="PRU00192"/>
    </source>
</evidence>
<accession>A0AA38SJI8</accession>
<feature type="compositionally biased region" description="Low complexity" evidence="3">
    <location>
        <begin position="618"/>
        <end position="631"/>
    </location>
</feature>
<dbReference type="PROSITE" id="PS50002">
    <property type="entry name" value="SH3"/>
    <property type="match status" value="1"/>
</dbReference>
<keyword evidence="4" id="KW-0472">Membrane</keyword>
<organism evidence="6 7">
    <name type="scientific">Coniochaeta hoffmannii</name>
    <dbReference type="NCBI Taxonomy" id="91930"/>
    <lineage>
        <taxon>Eukaryota</taxon>
        <taxon>Fungi</taxon>
        <taxon>Dikarya</taxon>
        <taxon>Ascomycota</taxon>
        <taxon>Pezizomycotina</taxon>
        <taxon>Sordariomycetes</taxon>
        <taxon>Sordariomycetidae</taxon>
        <taxon>Coniochaetales</taxon>
        <taxon>Coniochaetaceae</taxon>
        <taxon>Coniochaeta</taxon>
    </lineage>
</organism>
<dbReference type="Proteomes" id="UP001174691">
    <property type="component" value="Unassembled WGS sequence"/>
</dbReference>